<keyword evidence="5" id="KW-1185">Reference proteome</keyword>
<evidence type="ECO:0000259" key="3">
    <source>
        <dbReference type="PROSITE" id="PS51186"/>
    </source>
</evidence>
<gene>
    <name evidence="4" type="ORF">L9G74_09710</name>
</gene>
<dbReference type="PANTHER" id="PTHR10545:SF29">
    <property type="entry name" value="GH14572P-RELATED"/>
    <property type="match status" value="1"/>
</dbReference>
<reference evidence="5" key="1">
    <citation type="submission" date="2023-07" db="EMBL/GenBank/DDBJ databases">
        <title>Shewanella mangrovi sp. nov., an acetaldehyde- degrading bacterium isolated from mangrove sediment.</title>
        <authorList>
            <person name="Liu Y."/>
        </authorList>
    </citation>
    <scope>NUCLEOTIDE SEQUENCE [LARGE SCALE GENOMIC DNA]</scope>
    <source>
        <strain evidence="5">C32</strain>
    </source>
</reference>
<dbReference type="CDD" id="cd04301">
    <property type="entry name" value="NAT_SF"/>
    <property type="match status" value="1"/>
</dbReference>
<dbReference type="SUPFAM" id="SSF55729">
    <property type="entry name" value="Acyl-CoA N-acyltransferases (Nat)"/>
    <property type="match status" value="1"/>
</dbReference>
<dbReference type="Pfam" id="PF00583">
    <property type="entry name" value="Acetyltransf_1"/>
    <property type="match status" value="1"/>
</dbReference>
<keyword evidence="1" id="KW-0808">Transferase</keyword>
<dbReference type="Proteomes" id="UP001201549">
    <property type="component" value="Unassembled WGS sequence"/>
</dbReference>
<keyword evidence="2" id="KW-0012">Acyltransferase</keyword>
<evidence type="ECO:0000256" key="1">
    <source>
        <dbReference type="ARBA" id="ARBA00022679"/>
    </source>
</evidence>
<comment type="caution">
    <text evidence="4">The sequence shown here is derived from an EMBL/GenBank/DDBJ whole genome shotgun (WGS) entry which is preliminary data.</text>
</comment>
<evidence type="ECO:0000313" key="4">
    <source>
        <dbReference type="EMBL" id="MCS4556716.1"/>
    </source>
</evidence>
<protein>
    <submittedName>
        <fullName evidence="4">GNAT family N-acetyltransferase</fullName>
    </submittedName>
</protein>
<sequence>MSNLVIRAAQIEDAATILKFIIELASYEKAAHEVTTNIAAIERSLFSPEATAYALLCEVDGQAIGFAVYFFNYSTWLGKNGLYLEDLYIAPEHRGSGAGKAILKYLAKLAVANNCGRVEWAVLNWNQPAIDFYQAIGAKPQDEWTTYRLTGEALSKFAAD</sequence>
<organism evidence="4 5">
    <name type="scientific">Shewanella electrica</name>
    <dbReference type="NCBI Taxonomy" id="515560"/>
    <lineage>
        <taxon>Bacteria</taxon>
        <taxon>Pseudomonadati</taxon>
        <taxon>Pseudomonadota</taxon>
        <taxon>Gammaproteobacteria</taxon>
        <taxon>Alteromonadales</taxon>
        <taxon>Shewanellaceae</taxon>
        <taxon>Shewanella</taxon>
    </lineage>
</organism>
<feature type="domain" description="N-acetyltransferase" evidence="3">
    <location>
        <begin position="4"/>
        <end position="159"/>
    </location>
</feature>
<dbReference type="PANTHER" id="PTHR10545">
    <property type="entry name" value="DIAMINE N-ACETYLTRANSFERASE"/>
    <property type="match status" value="1"/>
</dbReference>
<dbReference type="Gene3D" id="3.40.630.30">
    <property type="match status" value="1"/>
</dbReference>
<dbReference type="InterPro" id="IPR051016">
    <property type="entry name" value="Diverse_Substrate_AcTransf"/>
</dbReference>
<accession>A0ABT2FL47</accession>
<dbReference type="InterPro" id="IPR000182">
    <property type="entry name" value="GNAT_dom"/>
</dbReference>
<dbReference type="EMBL" id="JAKOGG010000005">
    <property type="protein sequence ID" value="MCS4556716.1"/>
    <property type="molecule type" value="Genomic_DNA"/>
</dbReference>
<dbReference type="PROSITE" id="PS51186">
    <property type="entry name" value="GNAT"/>
    <property type="match status" value="1"/>
</dbReference>
<dbReference type="InterPro" id="IPR016181">
    <property type="entry name" value="Acyl_CoA_acyltransferase"/>
</dbReference>
<evidence type="ECO:0000313" key="5">
    <source>
        <dbReference type="Proteomes" id="UP001201549"/>
    </source>
</evidence>
<evidence type="ECO:0000256" key="2">
    <source>
        <dbReference type="ARBA" id="ARBA00023315"/>
    </source>
</evidence>
<proteinExistence type="predicted"/>
<dbReference type="RefSeq" id="WP_238896111.1">
    <property type="nucleotide sequence ID" value="NZ_JAKOGG010000005.1"/>
</dbReference>
<name>A0ABT2FL47_9GAMM</name>